<dbReference type="Pfam" id="PF00435">
    <property type="entry name" value="Spectrin"/>
    <property type="match status" value="4"/>
</dbReference>
<dbReference type="FunFam" id="1.20.58.60:FF:000389">
    <property type="entry name" value="Microtubule-actin crosslinking factor 1"/>
    <property type="match status" value="1"/>
</dbReference>
<dbReference type="FunFam" id="1.20.58.60:FF:000097">
    <property type="entry name" value="microtubule-actin cross-linking factor 1 isoform X2"/>
    <property type="match status" value="1"/>
</dbReference>
<dbReference type="FunFam" id="1.20.58.60:FF:000095">
    <property type="entry name" value="microtubule-actin cross-linking factor 1 isoform X2"/>
    <property type="match status" value="1"/>
</dbReference>
<dbReference type="FunFam" id="1.20.58.60:FF:000241">
    <property type="entry name" value="microtubule-actin cross-linking factor 1 isoform X4"/>
    <property type="match status" value="1"/>
</dbReference>
<dbReference type="RefSeq" id="XP_030897840.1">
    <property type="nucleotide sequence ID" value="XM_031041980.1"/>
</dbReference>
<feature type="coiled-coil region" evidence="1">
    <location>
        <begin position="310"/>
        <end position="337"/>
    </location>
</feature>
<dbReference type="GO" id="GO:0045296">
    <property type="term" value="F:cadherin binding"/>
    <property type="evidence" value="ECO:0007669"/>
    <property type="project" value="TreeGrafter"/>
</dbReference>
<dbReference type="GO" id="GO:0032886">
    <property type="term" value="P:regulation of microtubule-based process"/>
    <property type="evidence" value="ECO:0007669"/>
    <property type="project" value="TreeGrafter"/>
</dbReference>
<dbReference type="InterPro" id="IPR043197">
    <property type="entry name" value="Plakin"/>
</dbReference>
<dbReference type="SMART" id="SM01129">
    <property type="entry name" value="DELLA"/>
    <property type="match status" value="1"/>
</dbReference>
<feature type="coiled-coil region" evidence="1">
    <location>
        <begin position="557"/>
        <end position="638"/>
    </location>
</feature>
<feature type="coiled-coil region" evidence="1">
    <location>
        <begin position="417"/>
        <end position="444"/>
    </location>
</feature>
<dbReference type="KEGG" id="lww:115945060"/>
<dbReference type="SUPFAM" id="SSF46966">
    <property type="entry name" value="Spectrin repeat"/>
    <property type="match status" value="10"/>
</dbReference>
<dbReference type="GO" id="GO:0016020">
    <property type="term" value="C:membrane"/>
    <property type="evidence" value="ECO:0007669"/>
    <property type="project" value="TreeGrafter"/>
</dbReference>
<dbReference type="GO" id="GO:0005882">
    <property type="term" value="C:intermediate filament"/>
    <property type="evidence" value="ECO:0007669"/>
    <property type="project" value="TreeGrafter"/>
</dbReference>
<gene>
    <name evidence="3" type="primary">LOC115945060</name>
</gene>
<evidence type="ECO:0000256" key="1">
    <source>
        <dbReference type="SAM" id="Coils"/>
    </source>
</evidence>
<dbReference type="GO" id="GO:0042060">
    <property type="term" value="P:wound healing"/>
    <property type="evidence" value="ECO:0007669"/>
    <property type="project" value="TreeGrafter"/>
</dbReference>
<dbReference type="GO" id="GO:0015629">
    <property type="term" value="C:actin cytoskeleton"/>
    <property type="evidence" value="ECO:0007669"/>
    <property type="project" value="TreeGrafter"/>
</dbReference>
<keyword evidence="2" id="KW-1185">Reference proteome</keyword>
<evidence type="ECO:0000313" key="3">
    <source>
        <dbReference type="RefSeq" id="XP_030897840.1"/>
    </source>
</evidence>
<dbReference type="FunFam" id="1.20.58.60:FF:000090">
    <property type="entry name" value="microtubule-actin cross-linking factor 1 isoform X2"/>
    <property type="match status" value="1"/>
</dbReference>
<dbReference type="Proteomes" id="UP000245341">
    <property type="component" value="Unplaced"/>
</dbReference>
<name>A0A7F8RX46_LEPWE</name>
<dbReference type="PANTHER" id="PTHR23169:SF25">
    <property type="entry name" value="MICROTUBULE-ACTIN CROSS-LINKING FACTOR 1, ISOFORMS 1_2_3_4_5"/>
    <property type="match status" value="1"/>
</dbReference>
<dbReference type="InterPro" id="IPR002017">
    <property type="entry name" value="Spectrin_repeat"/>
</dbReference>
<protein>
    <submittedName>
        <fullName evidence="3">Microtubule-actin cross-linking factor 1-like</fullName>
    </submittedName>
</protein>
<dbReference type="GO" id="GO:0005198">
    <property type="term" value="F:structural molecule activity"/>
    <property type="evidence" value="ECO:0007669"/>
    <property type="project" value="TreeGrafter"/>
</dbReference>
<dbReference type="PANTHER" id="PTHR23169">
    <property type="entry name" value="ENVOPLAKIN"/>
    <property type="match status" value="1"/>
</dbReference>
<dbReference type="GeneID" id="115945060"/>
<feature type="coiled-coil region" evidence="1">
    <location>
        <begin position="182"/>
        <end position="220"/>
    </location>
</feature>
<keyword evidence="1" id="KW-0175">Coiled coil</keyword>
<dbReference type="CDD" id="cd00176">
    <property type="entry name" value="SPEC"/>
    <property type="match status" value="3"/>
</dbReference>
<dbReference type="FunFam" id="1.20.58.60:FF:000167">
    <property type="entry name" value="microtubule-actin cross-linking factor 1 isoform X9"/>
    <property type="match status" value="1"/>
</dbReference>
<dbReference type="GO" id="GO:0005874">
    <property type="term" value="C:microtubule"/>
    <property type="evidence" value="ECO:0007669"/>
    <property type="project" value="TreeGrafter"/>
</dbReference>
<feature type="coiled-coil region" evidence="1">
    <location>
        <begin position="1278"/>
        <end position="1319"/>
    </location>
</feature>
<organism evidence="2 3">
    <name type="scientific">Leptonychotes weddellii</name>
    <name type="common">Weddell seal</name>
    <name type="synonym">Otaria weddellii</name>
    <dbReference type="NCBI Taxonomy" id="9713"/>
    <lineage>
        <taxon>Eukaryota</taxon>
        <taxon>Metazoa</taxon>
        <taxon>Chordata</taxon>
        <taxon>Craniata</taxon>
        <taxon>Vertebrata</taxon>
        <taxon>Euteleostomi</taxon>
        <taxon>Mammalia</taxon>
        <taxon>Eutheria</taxon>
        <taxon>Laurasiatheria</taxon>
        <taxon>Carnivora</taxon>
        <taxon>Caniformia</taxon>
        <taxon>Pinnipedia</taxon>
        <taxon>Phocidae</taxon>
        <taxon>Monachinae</taxon>
        <taxon>Lobodontini</taxon>
        <taxon>Leptonychotes</taxon>
    </lineage>
</organism>
<dbReference type="InterPro" id="IPR018159">
    <property type="entry name" value="Spectrin/alpha-actinin"/>
</dbReference>
<feature type="coiled-coil region" evidence="1">
    <location>
        <begin position="1456"/>
        <end position="1502"/>
    </location>
</feature>
<evidence type="ECO:0000313" key="2">
    <source>
        <dbReference type="Proteomes" id="UP000245341"/>
    </source>
</evidence>
<proteinExistence type="predicted"/>
<dbReference type="GO" id="GO:0005737">
    <property type="term" value="C:cytoplasm"/>
    <property type="evidence" value="ECO:0007669"/>
    <property type="project" value="TreeGrafter"/>
</dbReference>
<dbReference type="FunFam" id="1.20.58.60:FF:000087">
    <property type="entry name" value="microtubule-actin cross-linking factor 1 isoform X2"/>
    <property type="match status" value="1"/>
</dbReference>
<dbReference type="OrthoDB" id="10016565at2759"/>
<accession>A0A7F8RX46</accession>
<dbReference type="Gene3D" id="1.20.58.60">
    <property type="match status" value="9"/>
</dbReference>
<sequence>MRTKQIKPLDLNLAELQDLLCQAKVLDRELKDLSTLVNQELECVNQIIISQPQEVPAQLLKALEKDAKNLQKSLSSVSDTWSSRFLHLQSAVEVKKTRVLSQHEQLEGSLQDLRAWVGSTNLLLNSEEYSEETNTDSLKHCLQQYEDLKQPMAERKSQLDALAFDIQFFISEHAQDLSPQQNRQMLRLLNELQRSFQDLVEQTAAQMDALQGHFQQMEQAAQVKTLQKQQNTCHQKLEDLCNWLGQAESALAGHQGRATQQDLSALQKNQSDLKDLQDDIQNRATSFASVVKDIEGFLEENQAKLSPHELTALREKLHQAKEQYEALQERTRVAQKELEEVVTSAVQQETEKCTRLGSHLHVLLGQYQQFQSCTDSLQAWIQACEANVEKLLSDTIASDPGVLQQQLATTKKAIARSQSVQESLESLLQSIREVEQNLEEEQVVSLSLGVIQEALATNMKLKQDIARQKSSLEATREMVTRFMEAADNTTAAVLQGKLAEVSQRFQQLCLQQQEKESSLKKLLPQAEMFEHLSDKLQQFMENKSRMLASGNQPDQDIAHFFQQIQELNSEMEDQQENLETLENLVTELSSCGFALDLSQHQDRVQNLRKDFTELQKTVKEREEDASSCQEQLDEFRKLVRTFQKWLKETEGNIPPTETFMSTKELEKQIEHLKGLLDDWASKGSLVEEINCKGTSLENLIVEITAPDSQAKTDLTEIQCDMSDVNLKYEKLGGVLQEHQESLQAVLSRMQEVQKEAGSVLQWLESKEEVLKAMDASSSPTKPETVRAQAESNKAFLAELEQNSPKIQKVKEALAGLLMTYPNSQEAQNWKEMQEELNSRWERATEVTMARQRQLEESASHLASFQAAESQLRPWLMEKELMMGVLGPLSIDPNMLTAQKQQVQFMLKEFEARRQQHEQLNEAAQGILTGPGDVSPSTSQVQKELQSINQKWIELTDKLNSRSSQIDQAIVKSTQYQELLQDLSEKVKAVGQRLSGQSAISTQPEAVKQQLEETSEIRSDVEQLDHEIKEAQTLCDELSVLIGEQYLKDELKKRLETVALPLQGLEDLAADRMNRLQAALASTQQFQQMFDELRTWLDDKQSQQAKNCPISAKLERLQSQLQENEEFQKSLNQHSGSYEVIVAEGESLLLSVPPGEEKKTLQNQLVELKSHWEELSKKTADRQSRLKDCLQKAQKYQWHVEDLVPWIEDCKAKMSDLQVTLDPVQLESSLLRSKAMLSEVEKRRSLLEILNSAADILINSSETDEDDIRDEKAGINQNMDSITEELQAKTGSLEEMTQRLKEFQESFKNIEKKVEGAKHQLEIFDALGSQACSNKNLEKLRAQQEVLQTLEPQVDYLRNFTWGLVEDAPDGSDASQLLHQAEVTQQEFLEVKQRVNSSCMTMENKLEGIGQFHCRVREMFSQLADLDDELDGMGAIGRDTDSLQSQIEDVRLFLHKIQALRLDIEASEAECRQMLEEEGTLDLLGLKRELEALNKQCGKLTERSRARQEQLELTLGRVEDFYRKLKALNDMTTAAEEGEALQWVVGTEVDLINQQLADFKVSLALAF</sequence>
<reference evidence="3" key="1">
    <citation type="submission" date="2025-08" db="UniProtKB">
        <authorList>
            <consortium name="RefSeq"/>
        </authorList>
    </citation>
    <scope>IDENTIFICATION</scope>
    <source>
        <tissue evidence="3">Liver</tissue>
    </source>
</reference>
<dbReference type="FunFam" id="1.20.58.60:FF:000234">
    <property type="entry name" value="microtubule-actin cross-linking factor 1 isoform X6"/>
    <property type="match status" value="1"/>
</dbReference>
<dbReference type="GO" id="GO:0045104">
    <property type="term" value="P:intermediate filament cytoskeleton organization"/>
    <property type="evidence" value="ECO:0007669"/>
    <property type="project" value="InterPro"/>
</dbReference>
<dbReference type="GO" id="GO:0051893">
    <property type="term" value="P:regulation of focal adhesion assembly"/>
    <property type="evidence" value="ECO:0007669"/>
    <property type="project" value="TreeGrafter"/>
</dbReference>
<dbReference type="FunFam" id="1.20.58.60:FF:000108">
    <property type="entry name" value="microtubule-actin cross-linking factor 1 isoform X8"/>
    <property type="match status" value="1"/>
</dbReference>
<dbReference type="SMART" id="SM00150">
    <property type="entry name" value="SPEC"/>
    <property type="match status" value="11"/>
</dbReference>